<dbReference type="EMBL" id="MWPQ01000054">
    <property type="protein sequence ID" value="OPH81843.1"/>
    <property type="molecule type" value="Genomic_DNA"/>
</dbReference>
<dbReference type="Proteomes" id="UP000189940">
    <property type="component" value="Unassembled WGS sequence"/>
</dbReference>
<gene>
    <name evidence="1" type="ORF">B2M20_15320</name>
</gene>
<comment type="caution">
    <text evidence="1">The sequence shown here is derived from an EMBL/GenBank/DDBJ whole genome shotgun (WGS) entry which is preliminary data.</text>
</comment>
<sequence>MSSAFLLTKLRSRLLTATGCTLVVDRVLLEERHMPFYVRVSAKTAVNRPQMHGTGVNWFQKQKDKQ</sequence>
<accession>A0A1V4HV99</accession>
<proteinExistence type="predicted"/>
<dbReference type="STRING" id="29421.B2M20_15320"/>
<dbReference type="AlphaFoldDB" id="A0A1V4HV99"/>
<name>A0A1V4HV99_NITVU</name>
<evidence type="ECO:0000313" key="1">
    <source>
        <dbReference type="EMBL" id="OPH81843.1"/>
    </source>
</evidence>
<protein>
    <submittedName>
        <fullName evidence="1">Uncharacterized protein</fullName>
    </submittedName>
</protein>
<reference evidence="1 2" key="1">
    <citation type="submission" date="2017-02" db="EMBL/GenBank/DDBJ databases">
        <title>Genome sequence of the nitrite-oxidizing bacterium Nitrobacter vulgaris strain Ab1.</title>
        <authorList>
            <person name="Mellbye B.L."/>
            <person name="Davis E.W."/>
            <person name="Spieck E."/>
            <person name="Chang J.H."/>
            <person name="Bottomley P.J."/>
            <person name="Sayavedra-Soto L.A."/>
        </authorList>
    </citation>
    <scope>NUCLEOTIDE SEQUENCE [LARGE SCALE GENOMIC DNA]</scope>
    <source>
        <strain evidence="1 2">Ab1</strain>
    </source>
</reference>
<evidence type="ECO:0000313" key="2">
    <source>
        <dbReference type="Proteomes" id="UP000189940"/>
    </source>
</evidence>
<organism evidence="1 2">
    <name type="scientific">Nitrobacter vulgaris</name>
    <dbReference type="NCBI Taxonomy" id="29421"/>
    <lineage>
        <taxon>Bacteria</taxon>
        <taxon>Pseudomonadati</taxon>
        <taxon>Pseudomonadota</taxon>
        <taxon>Alphaproteobacteria</taxon>
        <taxon>Hyphomicrobiales</taxon>
        <taxon>Nitrobacteraceae</taxon>
        <taxon>Nitrobacter</taxon>
    </lineage>
</organism>
<keyword evidence="2" id="KW-1185">Reference proteome</keyword>